<dbReference type="RefSeq" id="XP_068360634.1">
    <property type="nucleotide sequence ID" value="XM_068503636.1"/>
</dbReference>
<evidence type="ECO:0000256" key="2">
    <source>
        <dbReference type="ARBA" id="ARBA00022741"/>
    </source>
</evidence>
<keyword evidence="4" id="KW-0067">ATP-binding</keyword>
<dbReference type="InterPro" id="IPR011009">
    <property type="entry name" value="Kinase-like_dom_sf"/>
</dbReference>
<dbReference type="PROSITE" id="PS50011">
    <property type="entry name" value="PROTEIN_KINASE_DOM"/>
    <property type="match status" value="1"/>
</dbReference>
<dbReference type="InterPro" id="IPR050339">
    <property type="entry name" value="CC_SR_Kinase"/>
</dbReference>
<dbReference type="Pfam" id="PF00069">
    <property type="entry name" value="Pkinase"/>
    <property type="match status" value="1"/>
</dbReference>
<dbReference type="PANTHER" id="PTHR11042:SF189">
    <property type="entry name" value="PROTEIN KINASE DOMAIN-CONTAINING PROTEIN"/>
    <property type="match status" value="1"/>
</dbReference>
<name>A0A1J4K980_9EUKA</name>
<evidence type="ECO:0000313" key="6">
    <source>
        <dbReference type="EMBL" id="OHT07498.1"/>
    </source>
</evidence>
<dbReference type="GeneID" id="94838340"/>
<evidence type="ECO:0000256" key="1">
    <source>
        <dbReference type="ARBA" id="ARBA00022679"/>
    </source>
</evidence>
<gene>
    <name evidence="6" type="ORF">TRFO_24238</name>
</gene>
<dbReference type="AlphaFoldDB" id="A0A1J4K980"/>
<comment type="caution">
    <text evidence="6">The sequence shown here is derived from an EMBL/GenBank/DDBJ whole genome shotgun (WGS) entry which is preliminary data.</text>
</comment>
<evidence type="ECO:0000313" key="7">
    <source>
        <dbReference type="Proteomes" id="UP000179807"/>
    </source>
</evidence>
<organism evidence="6 7">
    <name type="scientific">Tritrichomonas foetus</name>
    <dbReference type="NCBI Taxonomy" id="1144522"/>
    <lineage>
        <taxon>Eukaryota</taxon>
        <taxon>Metamonada</taxon>
        <taxon>Parabasalia</taxon>
        <taxon>Tritrichomonadida</taxon>
        <taxon>Tritrichomonadidae</taxon>
        <taxon>Tritrichomonas</taxon>
    </lineage>
</organism>
<dbReference type="GO" id="GO:0005737">
    <property type="term" value="C:cytoplasm"/>
    <property type="evidence" value="ECO:0007669"/>
    <property type="project" value="TreeGrafter"/>
</dbReference>
<dbReference type="PANTHER" id="PTHR11042">
    <property type="entry name" value="EUKARYOTIC TRANSLATION INITIATION FACTOR 2-ALPHA KINASE EIF2-ALPHA KINASE -RELATED"/>
    <property type="match status" value="1"/>
</dbReference>
<dbReference type="InterPro" id="IPR000719">
    <property type="entry name" value="Prot_kinase_dom"/>
</dbReference>
<keyword evidence="3 6" id="KW-0418">Kinase</keyword>
<dbReference type="Gene3D" id="1.10.510.10">
    <property type="entry name" value="Transferase(Phosphotransferase) domain 1"/>
    <property type="match status" value="1"/>
</dbReference>
<dbReference type="Proteomes" id="UP000179807">
    <property type="component" value="Unassembled WGS sequence"/>
</dbReference>
<evidence type="ECO:0000256" key="3">
    <source>
        <dbReference type="ARBA" id="ARBA00022777"/>
    </source>
</evidence>
<evidence type="ECO:0000259" key="5">
    <source>
        <dbReference type="PROSITE" id="PS50011"/>
    </source>
</evidence>
<dbReference type="GO" id="GO:0004672">
    <property type="term" value="F:protein kinase activity"/>
    <property type="evidence" value="ECO:0007669"/>
    <property type="project" value="InterPro"/>
</dbReference>
<feature type="domain" description="Protein kinase" evidence="5">
    <location>
        <begin position="100"/>
        <end position="355"/>
    </location>
</feature>
<keyword evidence="1" id="KW-0808">Transferase</keyword>
<dbReference type="GO" id="GO:0005634">
    <property type="term" value="C:nucleus"/>
    <property type="evidence" value="ECO:0007669"/>
    <property type="project" value="TreeGrafter"/>
</dbReference>
<proteinExistence type="predicted"/>
<dbReference type="EMBL" id="MLAK01000694">
    <property type="protein sequence ID" value="OHT07498.1"/>
    <property type="molecule type" value="Genomic_DNA"/>
</dbReference>
<keyword evidence="7" id="KW-1185">Reference proteome</keyword>
<dbReference type="SUPFAM" id="SSF56112">
    <property type="entry name" value="Protein kinase-like (PK-like)"/>
    <property type="match status" value="1"/>
</dbReference>
<dbReference type="VEuPathDB" id="TrichDB:TRFO_24238"/>
<sequence length="370" mass="41952">MYIPLNSSIQFLSLNVFKRHFSMYSGGFPLPDIDFDDFDLIPIDNPIPNSSPKTMRPNTQRIMEKFGFTPLSGDPLKCTSNSMVYKALSLYSFPPNSSNNEFDDTLGNFTNYDTFIPHDINVIEHNNEYDSNSLDSNKIFAIKLSSNKMRLFHEFQNSQKLGKSPYFVQVYDIYEDETFAMLQMEICEGGDLFGSVLHESLIWLMIHDVCCALYQIHSSGYIHLDVSPSNILRSKYYFKLADYGTLLEEGEFGPGKEGAGPYASPETLNFPSVPVDYQTDIFSLGVVLLEASSGFFAPRGGDKKYELLRKGELKLGEHGYKSNVSDELVNIVNAMLEPDANRRPTAFFLLHHPYVVAAHRHRMEILSQSD</sequence>
<dbReference type="OrthoDB" id="1096113at2759"/>
<protein>
    <submittedName>
        <fullName evidence="6">CAMK family protein kinase</fullName>
    </submittedName>
</protein>
<reference evidence="6" key="1">
    <citation type="submission" date="2016-10" db="EMBL/GenBank/DDBJ databases">
        <authorList>
            <person name="Benchimol M."/>
            <person name="Almeida L.G."/>
            <person name="Vasconcelos A.T."/>
            <person name="Perreira-Neves A."/>
            <person name="Rosa I.A."/>
            <person name="Tasca T."/>
            <person name="Bogo M.R."/>
            <person name="de Souza W."/>
        </authorList>
    </citation>
    <scope>NUCLEOTIDE SEQUENCE [LARGE SCALE GENOMIC DNA]</scope>
    <source>
        <strain evidence="6">K</strain>
    </source>
</reference>
<accession>A0A1J4K980</accession>
<keyword evidence="2" id="KW-0547">Nucleotide-binding</keyword>
<dbReference type="GO" id="GO:0005524">
    <property type="term" value="F:ATP binding"/>
    <property type="evidence" value="ECO:0007669"/>
    <property type="project" value="UniProtKB-KW"/>
</dbReference>
<evidence type="ECO:0000256" key="4">
    <source>
        <dbReference type="ARBA" id="ARBA00022840"/>
    </source>
</evidence>